<evidence type="ECO:0000313" key="16">
    <source>
        <dbReference type="EMBL" id="MBB6522434.1"/>
    </source>
</evidence>
<dbReference type="PROSITE" id="PS50110">
    <property type="entry name" value="RESPONSE_REGULATORY"/>
    <property type="match status" value="1"/>
</dbReference>
<dbReference type="GO" id="GO:0022857">
    <property type="term" value="F:transmembrane transporter activity"/>
    <property type="evidence" value="ECO:0007669"/>
    <property type="project" value="InterPro"/>
</dbReference>
<dbReference type="NCBIfam" id="NF041832">
    <property type="entry name" value="near_NosP_CTERM"/>
    <property type="match status" value="1"/>
</dbReference>
<dbReference type="Gene3D" id="3.40.50.2300">
    <property type="match status" value="1"/>
</dbReference>
<reference evidence="16 17" key="1">
    <citation type="submission" date="2020-08" db="EMBL/GenBank/DDBJ databases">
        <title>Genomic Encyclopedia of Type Strains, Phase IV (KMG-IV): sequencing the most valuable type-strain genomes for metagenomic binning, comparative biology and taxonomic classification.</title>
        <authorList>
            <person name="Goeker M."/>
        </authorList>
    </citation>
    <scope>NUCLEOTIDE SEQUENCE [LARGE SCALE GENOMIC DNA]</scope>
    <source>
        <strain evidence="16 17">DSM 22368</strain>
    </source>
</reference>
<dbReference type="CDD" id="cd00075">
    <property type="entry name" value="HATPase"/>
    <property type="match status" value="1"/>
</dbReference>
<dbReference type="SMART" id="SM00448">
    <property type="entry name" value="REC"/>
    <property type="match status" value="1"/>
</dbReference>
<keyword evidence="17" id="KW-1185">Reference proteome</keyword>
<protein>
    <recommendedName>
        <fullName evidence="4">histidine kinase</fullName>
        <ecNumber evidence="4">2.7.13.3</ecNumber>
    </recommendedName>
</protein>
<dbReference type="SUPFAM" id="SSF55785">
    <property type="entry name" value="PYP-like sensor domain (PAS domain)"/>
    <property type="match status" value="1"/>
</dbReference>
<dbReference type="PANTHER" id="PTHR43047">
    <property type="entry name" value="TWO-COMPONENT HISTIDINE PROTEIN KINASE"/>
    <property type="match status" value="1"/>
</dbReference>
<feature type="transmembrane region" description="Helical" evidence="12">
    <location>
        <begin position="151"/>
        <end position="174"/>
    </location>
</feature>
<dbReference type="InterPro" id="IPR000014">
    <property type="entry name" value="PAS"/>
</dbReference>
<dbReference type="InterPro" id="IPR035965">
    <property type="entry name" value="PAS-like_dom_sf"/>
</dbReference>
<dbReference type="InterPro" id="IPR036097">
    <property type="entry name" value="HisK_dim/P_sf"/>
</dbReference>
<dbReference type="SMART" id="SM00387">
    <property type="entry name" value="HATPase_c"/>
    <property type="match status" value="1"/>
</dbReference>
<dbReference type="Pfam" id="PF00072">
    <property type="entry name" value="Response_reg"/>
    <property type="match status" value="1"/>
</dbReference>
<dbReference type="PRINTS" id="PR00344">
    <property type="entry name" value="BCTRLSENSOR"/>
</dbReference>
<dbReference type="GO" id="GO:0000155">
    <property type="term" value="F:phosphorelay sensor kinase activity"/>
    <property type="evidence" value="ECO:0007669"/>
    <property type="project" value="InterPro"/>
</dbReference>
<dbReference type="InterPro" id="IPR036890">
    <property type="entry name" value="HATPase_C_sf"/>
</dbReference>
<dbReference type="Proteomes" id="UP000528457">
    <property type="component" value="Unassembled WGS sequence"/>
</dbReference>
<evidence type="ECO:0000256" key="2">
    <source>
        <dbReference type="ARBA" id="ARBA00004141"/>
    </source>
</evidence>
<dbReference type="InParanoid" id="A0A7X0JV90"/>
<dbReference type="SMART" id="SM00388">
    <property type="entry name" value="HisKA"/>
    <property type="match status" value="1"/>
</dbReference>
<evidence type="ECO:0000256" key="5">
    <source>
        <dbReference type="ARBA" id="ARBA00022553"/>
    </source>
</evidence>
<dbReference type="SUPFAM" id="SSF55874">
    <property type="entry name" value="ATPase domain of HSP90 chaperone/DNA topoisomerase II/histidine kinase"/>
    <property type="match status" value="1"/>
</dbReference>
<dbReference type="InterPro" id="IPR003594">
    <property type="entry name" value="HATPase_dom"/>
</dbReference>
<dbReference type="PANTHER" id="PTHR43047:SF9">
    <property type="entry name" value="HISTIDINE KINASE"/>
    <property type="match status" value="1"/>
</dbReference>
<evidence type="ECO:0000256" key="11">
    <source>
        <dbReference type="PROSITE-ProRule" id="PRU00169"/>
    </source>
</evidence>
<keyword evidence="10 12" id="KW-0472">Membrane</keyword>
<dbReference type="Pfam" id="PF02518">
    <property type="entry name" value="HATPase_c"/>
    <property type="match status" value="1"/>
</dbReference>
<dbReference type="Gene3D" id="1.20.1730.10">
    <property type="entry name" value="Sodium/glucose cotransporter"/>
    <property type="match status" value="1"/>
</dbReference>
<proteinExistence type="inferred from homology"/>
<evidence type="ECO:0000256" key="7">
    <source>
        <dbReference type="ARBA" id="ARBA00022692"/>
    </source>
</evidence>
<dbReference type="PROSITE" id="PS50109">
    <property type="entry name" value="HIS_KIN"/>
    <property type="match status" value="1"/>
</dbReference>
<evidence type="ECO:0000256" key="12">
    <source>
        <dbReference type="SAM" id="Phobius"/>
    </source>
</evidence>
<feature type="domain" description="PAS" evidence="15">
    <location>
        <begin position="630"/>
        <end position="672"/>
    </location>
</feature>
<gene>
    <name evidence="16" type="ORF">HNR48_002719</name>
</gene>
<feature type="transmembrane region" description="Helical" evidence="12">
    <location>
        <begin position="113"/>
        <end position="131"/>
    </location>
</feature>
<evidence type="ECO:0000256" key="10">
    <source>
        <dbReference type="ARBA" id="ARBA00023136"/>
    </source>
</evidence>
<dbReference type="InterPro" id="IPR004358">
    <property type="entry name" value="Sig_transdc_His_kin-like_C"/>
</dbReference>
<keyword evidence="6" id="KW-0808">Transferase</keyword>
<feature type="domain" description="Histidine kinase" evidence="13">
    <location>
        <begin position="808"/>
        <end position="1024"/>
    </location>
</feature>
<dbReference type="Gene3D" id="3.30.450.20">
    <property type="entry name" value="PAS domain"/>
    <property type="match status" value="1"/>
</dbReference>
<dbReference type="FunFam" id="3.30.565.10:FF:000049">
    <property type="entry name" value="Two-component sensor histidine kinase"/>
    <property type="match status" value="1"/>
</dbReference>
<name>A0A7X0JV90_9GAMM</name>
<dbReference type="Gene3D" id="1.10.287.130">
    <property type="match status" value="1"/>
</dbReference>
<keyword evidence="8 16" id="KW-0418">Kinase</keyword>
<dbReference type="CDD" id="cd00156">
    <property type="entry name" value="REC"/>
    <property type="match status" value="1"/>
</dbReference>
<dbReference type="CDD" id="cd00082">
    <property type="entry name" value="HisKA"/>
    <property type="match status" value="1"/>
</dbReference>
<comment type="similarity">
    <text evidence="3">Belongs to the sodium:solute symporter (SSF) (TC 2.A.21) family.</text>
</comment>
<dbReference type="InterPro" id="IPR038377">
    <property type="entry name" value="Na/Glc_symporter_sf"/>
</dbReference>
<feature type="transmembrane region" description="Helical" evidence="12">
    <location>
        <begin position="6"/>
        <end position="25"/>
    </location>
</feature>
<dbReference type="SUPFAM" id="SSF52172">
    <property type="entry name" value="CheY-like"/>
    <property type="match status" value="1"/>
</dbReference>
<dbReference type="Pfam" id="PF12860">
    <property type="entry name" value="PAS_7"/>
    <property type="match status" value="1"/>
</dbReference>
<feature type="transmembrane region" description="Helical" evidence="12">
    <location>
        <begin position="402"/>
        <end position="425"/>
    </location>
</feature>
<feature type="domain" description="Response regulatory" evidence="14">
    <location>
        <begin position="1046"/>
        <end position="1164"/>
    </location>
</feature>
<evidence type="ECO:0000259" key="14">
    <source>
        <dbReference type="PROSITE" id="PS50110"/>
    </source>
</evidence>
<feature type="transmembrane region" description="Helical" evidence="12">
    <location>
        <begin position="37"/>
        <end position="56"/>
    </location>
</feature>
<dbReference type="InterPro" id="IPR001789">
    <property type="entry name" value="Sig_transdc_resp-reg_receiver"/>
</dbReference>
<dbReference type="PROSITE" id="PS50283">
    <property type="entry name" value="NA_SOLUT_SYMP_3"/>
    <property type="match status" value="1"/>
</dbReference>
<comment type="subcellular location">
    <subcellularLocation>
        <location evidence="2">Membrane</location>
        <topology evidence="2">Multi-pass membrane protein</topology>
    </subcellularLocation>
</comment>
<dbReference type="InterPro" id="IPR003661">
    <property type="entry name" value="HisK_dim/P_dom"/>
</dbReference>
<dbReference type="SUPFAM" id="SSF47384">
    <property type="entry name" value="Homodimeric domain of signal transducing histidine kinase"/>
    <property type="match status" value="1"/>
</dbReference>
<comment type="caution">
    <text evidence="16">The sequence shown here is derived from an EMBL/GenBank/DDBJ whole genome shotgun (WGS) entry which is preliminary data.</text>
</comment>
<keyword evidence="7 12" id="KW-0812">Transmembrane</keyword>
<dbReference type="GO" id="GO:0005886">
    <property type="term" value="C:plasma membrane"/>
    <property type="evidence" value="ECO:0007669"/>
    <property type="project" value="TreeGrafter"/>
</dbReference>
<organism evidence="16 17">
    <name type="scientific">Pseudoteredinibacter isoporae</name>
    <dbReference type="NCBI Taxonomy" id="570281"/>
    <lineage>
        <taxon>Bacteria</taxon>
        <taxon>Pseudomonadati</taxon>
        <taxon>Pseudomonadota</taxon>
        <taxon>Gammaproteobacteria</taxon>
        <taxon>Cellvibrionales</taxon>
        <taxon>Cellvibrionaceae</taxon>
        <taxon>Pseudoteredinibacter</taxon>
    </lineage>
</organism>
<dbReference type="InterPro" id="IPR001734">
    <property type="entry name" value="Na/solute_symporter"/>
</dbReference>
<keyword evidence="9 12" id="KW-1133">Transmembrane helix</keyword>
<sequence>MIDQPFLLLIALIYVGLLFLVAWWADQSQQWYNRYRPMLFALALGVYCSSWTFYGAVGQSMENMWSHLPIYLGPILVFLLGYRFLRKLLRVGEYHKVTSIADFIGSRYGKSQWLSALVAILAIVGSLPYIALQLRAVSMAWEVLGSHGPSAQLNIDTALITALLMGLFAVLFGTRHLEGRERNRGVMAAVALESIVKLVAFVVVAMAAVSILLVQMEDRSWPQLMQSAGMGSSPGMAGFITQTLLAAIAIVCLPRQFHMAVVEYQEPRDLRKARFIAPLYVGLFALLVVPIVLAGHLLGSEAAGDTLVLSLPSSQGYTAVSILAFIGGFSAATGMVIVAAVTLAVMISNELVAPLWLRINRDRSLSVTSLSNHLRLIRRLSIFALLILSWLVHKAISSMEGLAPIGLLSFAAAAQFAPALIAGLYWRKAHRLGVLIGLVAGYSLWLYCLVLPALAPEHNIVQSGLWGLQWLRPQHLFGSEGWDPLAHGVFWSLGFNVLSFLLVSTFSKLSQREAQQARLFIEDLTEESVGEPLALTEVHMGQVQSLLEPLVGRERMQEYWRLFEHRSGQRLMVDDFAPQFVLQEVEGVMASILGAATAQRSMKLLSRDRPLKLQDFAELVDNASQQLRFNQDLLQTTVETVSQGISVVDADLRLVAWNEHYAKLFDYPERTLYIGCPVENLYRINAERGMYGDDPSNREQDIARRLDLLRHGSAHRFERQLPNGIVVDVRGTPMPNGGFVTTYTDISDFKAVVSALEETTAGLEQRVAQRTQELSISNEELAEENKRRAVAEQRLWEQHNDKTRFLAHTSHDLLQPINAARLFAASVQEKLQLRRWHEVAEDIANIDSALASAEDLIGALREISKLDAGELTAKKEAFALDDLLQPLAAEFAVEAGRAGLDFHYQACSAWVSSDAHLLRRILQNFLSNALRYTERGKVMLGCRRRPDGIEIQIWDTGPGIEPHEQRRIFEEFVRLGGSRKKADKGLGLGLAISKRSADILEHPIILQSATGKGTVFSILVPQTVAQSQKLPANANTQAGADLSQARILCVDNEESILQGMRGLLETWGCTVWGAGDIETAQEIYLLEQPDFIIADYHLDNEETGIQLIDRLADLEEADQDELSGIVISADNSETLKDAATSRGFYYLSKPVKPAALRSLIRRLCRKKLHGNSADSVRA</sequence>
<dbReference type="InterPro" id="IPR005467">
    <property type="entry name" value="His_kinase_dom"/>
</dbReference>
<dbReference type="CDD" id="cd10322">
    <property type="entry name" value="SLC5sbd"/>
    <property type="match status" value="1"/>
</dbReference>
<evidence type="ECO:0000256" key="6">
    <source>
        <dbReference type="ARBA" id="ARBA00022679"/>
    </source>
</evidence>
<keyword evidence="5 11" id="KW-0597">Phosphoprotein</keyword>
<dbReference type="Gene3D" id="3.30.565.10">
    <property type="entry name" value="Histidine kinase-like ATPase, C-terminal domain"/>
    <property type="match status" value="1"/>
</dbReference>
<accession>A0A7X0JV90</accession>
<dbReference type="EC" id="2.7.13.3" evidence="4"/>
<evidence type="ECO:0000256" key="8">
    <source>
        <dbReference type="ARBA" id="ARBA00022777"/>
    </source>
</evidence>
<evidence type="ECO:0000256" key="1">
    <source>
        <dbReference type="ARBA" id="ARBA00000085"/>
    </source>
</evidence>
<evidence type="ECO:0000256" key="4">
    <source>
        <dbReference type="ARBA" id="ARBA00012438"/>
    </source>
</evidence>
<feature type="modified residue" description="4-aspartylphosphate" evidence="11">
    <location>
        <position position="1095"/>
    </location>
</feature>
<comment type="catalytic activity">
    <reaction evidence="1">
        <text>ATP + protein L-histidine = ADP + protein N-phospho-L-histidine.</text>
        <dbReference type="EC" id="2.7.13.3"/>
    </reaction>
</comment>
<feature type="transmembrane region" description="Helical" evidence="12">
    <location>
        <begin position="68"/>
        <end position="85"/>
    </location>
</feature>
<feature type="transmembrane region" description="Helical" evidence="12">
    <location>
        <begin position="236"/>
        <end position="254"/>
    </location>
</feature>
<dbReference type="InterPro" id="IPR011006">
    <property type="entry name" value="CheY-like_superfamily"/>
</dbReference>
<dbReference type="Pfam" id="PF00512">
    <property type="entry name" value="HisKA"/>
    <property type="match status" value="1"/>
</dbReference>
<dbReference type="GO" id="GO:0009927">
    <property type="term" value="F:histidine phosphotransfer kinase activity"/>
    <property type="evidence" value="ECO:0007669"/>
    <property type="project" value="TreeGrafter"/>
</dbReference>
<dbReference type="PROSITE" id="PS50112">
    <property type="entry name" value="PAS"/>
    <property type="match status" value="1"/>
</dbReference>
<evidence type="ECO:0000256" key="9">
    <source>
        <dbReference type="ARBA" id="ARBA00022989"/>
    </source>
</evidence>
<feature type="transmembrane region" description="Helical" evidence="12">
    <location>
        <begin position="195"/>
        <end position="216"/>
    </location>
</feature>
<dbReference type="RefSeq" id="WP_166845895.1">
    <property type="nucleotide sequence ID" value="NZ_JAAONY010000002.1"/>
</dbReference>
<dbReference type="AlphaFoldDB" id="A0A7X0JV90"/>
<feature type="transmembrane region" description="Helical" evidence="12">
    <location>
        <begin position="275"/>
        <end position="299"/>
    </location>
</feature>
<evidence type="ECO:0000259" key="15">
    <source>
        <dbReference type="PROSITE" id="PS50112"/>
    </source>
</evidence>
<feature type="transmembrane region" description="Helical" evidence="12">
    <location>
        <begin position="376"/>
        <end position="396"/>
    </location>
</feature>
<dbReference type="EMBL" id="JACHHT010000002">
    <property type="protein sequence ID" value="MBB6522434.1"/>
    <property type="molecule type" value="Genomic_DNA"/>
</dbReference>
<evidence type="ECO:0000313" key="17">
    <source>
        <dbReference type="Proteomes" id="UP000528457"/>
    </source>
</evidence>
<evidence type="ECO:0000256" key="3">
    <source>
        <dbReference type="ARBA" id="ARBA00006434"/>
    </source>
</evidence>
<feature type="transmembrane region" description="Helical" evidence="12">
    <location>
        <begin position="432"/>
        <end position="455"/>
    </location>
</feature>
<evidence type="ECO:0000259" key="13">
    <source>
        <dbReference type="PROSITE" id="PS50109"/>
    </source>
</evidence>
<feature type="transmembrane region" description="Helical" evidence="12">
    <location>
        <begin position="319"/>
        <end position="347"/>
    </location>
</feature>